<accession>A0A6M5UJ23</accession>
<dbReference type="Proteomes" id="UP000451354">
    <property type="component" value="Chromosome"/>
</dbReference>
<dbReference type="RefSeq" id="WP_154799071.1">
    <property type="nucleotide sequence ID" value="NZ_CP052757.1"/>
</dbReference>
<gene>
    <name evidence="6" type="primary">rmuC</name>
    <name evidence="6" type="ORF">FIC82_015270</name>
</gene>
<comment type="function">
    <text evidence="1">Involved in DNA recombination.</text>
</comment>
<dbReference type="PANTHER" id="PTHR30563:SF0">
    <property type="entry name" value="DNA RECOMBINATION PROTEIN RMUC"/>
    <property type="match status" value="1"/>
</dbReference>
<dbReference type="OrthoDB" id="370725at2"/>
<keyword evidence="3" id="KW-0175">Coiled coil</keyword>
<keyword evidence="7" id="KW-1185">Reference proteome</keyword>
<dbReference type="PANTHER" id="PTHR30563">
    <property type="entry name" value="DNA RECOMBINATION PROTEIN RMUC"/>
    <property type="match status" value="1"/>
</dbReference>
<sequence length="503" mass="54233">MDTSGWLLFAVGLVLGLVGGAALVLGVRRASPDAAAAEVRRLTQLLGQAQQEAARGAGLAERLEAEREGFARQLAAAQRSADERLDLARAASEQQLADLQEAAARRVAEVQGDHRRLESQFEALSRKVLAAGTEQFLVQAEERLRRSHEHGAAELAKREDAVRHLVEPLAGALEKVRAEVAAAERARLEAHGSLAEQVRGVRDASDLLRAETSQLVTALRSSQVRGAWGELQLKRVVEAAGMLAHVDFVEQDQVATDDGALRPDMVVRLAGGKQVVVDAKVAFLGYLDAQAATDPRVRADRLAAHARHMRKHVDDLGAKRYWDQFGPAPEFVVMFVPAESFLSAAVEQDPSLLEHAVAKNVVIATPMTMVAMLRTIAYAWRQDALATNAQQVLTLGKELHGRLAVMGSHLAKLGRQLQNASDAYNRTVGSLETRVLVSARRFADLHVVDDALTTPPTVNPQLSAISAPELLASVNESVVAIDERPDDRDVSRPVGTSHGEASA</sequence>
<organism evidence="6 7">
    <name type="scientific">Cellulosimicrobium protaetiae</name>
    <dbReference type="NCBI Taxonomy" id="2587808"/>
    <lineage>
        <taxon>Bacteria</taxon>
        <taxon>Bacillati</taxon>
        <taxon>Actinomycetota</taxon>
        <taxon>Actinomycetes</taxon>
        <taxon>Micrococcales</taxon>
        <taxon>Promicromonosporaceae</taxon>
        <taxon>Cellulosimicrobium</taxon>
    </lineage>
</organism>
<dbReference type="Pfam" id="PF02646">
    <property type="entry name" value="RmuC"/>
    <property type="match status" value="1"/>
</dbReference>
<name>A0A6M5UJ23_9MICO</name>
<evidence type="ECO:0000256" key="2">
    <source>
        <dbReference type="ARBA" id="ARBA00009840"/>
    </source>
</evidence>
<protein>
    <submittedName>
        <fullName evidence="6">DNA recombination protein RmuC</fullName>
    </submittedName>
</protein>
<dbReference type="GO" id="GO:0006310">
    <property type="term" value="P:DNA recombination"/>
    <property type="evidence" value="ECO:0007669"/>
    <property type="project" value="UniProtKB-KW"/>
</dbReference>
<comment type="similarity">
    <text evidence="2">Belongs to the RmuC family.</text>
</comment>
<evidence type="ECO:0000256" key="3">
    <source>
        <dbReference type="ARBA" id="ARBA00023054"/>
    </source>
</evidence>
<feature type="compositionally biased region" description="Basic and acidic residues" evidence="5">
    <location>
        <begin position="482"/>
        <end position="491"/>
    </location>
</feature>
<evidence type="ECO:0000256" key="4">
    <source>
        <dbReference type="ARBA" id="ARBA00023172"/>
    </source>
</evidence>
<evidence type="ECO:0000256" key="1">
    <source>
        <dbReference type="ARBA" id="ARBA00003416"/>
    </source>
</evidence>
<feature type="region of interest" description="Disordered" evidence="5">
    <location>
        <begin position="482"/>
        <end position="503"/>
    </location>
</feature>
<proteinExistence type="inferred from homology"/>
<reference evidence="7" key="1">
    <citation type="journal article" date="2022" name="Int. J. Syst. Evol. Microbiol.">
        <title>Cellulosimicrobium protaetiae sp. nov., isolated from the gut of the larva of Protaetia brevitarsis seulensis.</title>
        <authorList>
            <person name="Le Han H."/>
            <person name="Nguyen T.T.H."/>
            <person name="Li Z."/>
            <person name="Shin N.R."/>
            <person name="Kim S.G."/>
        </authorList>
    </citation>
    <scope>NUCLEOTIDE SEQUENCE [LARGE SCALE GENOMIC DNA]</scope>
    <source>
        <strain evidence="7">BI34</strain>
    </source>
</reference>
<dbReference type="EMBL" id="CP052757">
    <property type="protein sequence ID" value="QJW37335.1"/>
    <property type="molecule type" value="Genomic_DNA"/>
</dbReference>
<keyword evidence="4" id="KW-0233">DNA recombination</keyword>
<evidence type="ECO:0000313" key="6">
    <source>
        <dbReference type="EMBL" id="QJW37335.1"/>
    </source>
</evidence>
<dbReference type="AlphaFoldDB" id="A0A6M5UJ23"/>
<dbReference type="InterPro" id="IPR003798">
    <property type="entry name" value="DNA_recombination_RmuC"/>
</dbReference>
<evidence type="ECO:0000256" key="5">
    <source>
        <dbReference type="SAM" id="MobiDB-lite"/>
    </source>
</evidence>
<evidence type="ECO:0000313" key="7">
    <source>
        <dbReference type="Proteomes" id="UP000451354"/>
    </source>
</evidence>
<dbReference type="KEGG" id="cprt:FIC82_015270"/>